<dbReference type="VEuPathDB" id="CryptoDB:Vbra_2022"/>
<feature type="signal peptide" evidence="2">
    <location>
        <begin position="1"/>
        <end position="39"/>
    </location>
</feature>
<evidence type="ECO:0000313" key="3">
    <source>
        <dbReference type="EMBL" id="CEL94356.1"/>
    </source>
</evidence>
<evidence type="ECO:0000256" key="1">
    <source>
        <dbReference type="SAM" id="MobiDB-lite"/>
    </source>
</evidence>
<accession>A0A0G4EG42</accession>
<dbReference type="InParanoid" id="A0A0G4EG42"/>
<dbReference type="NCBIfam" id="TIGR01484">
    <property type="entry name" value="HAD-SF-IIB"/>
    <property type="match status" value="1"/>
</dbReference>
<keyword evidence="2" id="KW-0732">Signal</keyword>
<feature type="region of interest" description="Disordered" evidence="1">
    <location>
        <begin position="211"/>
        <end position="242"/>
    </location>
</feature>
<dbReference type="Gene3D" id="3.30.1240.10">
    <property type="match status" value="1"/>
</dbReference>
<proteinExistence type="predicted"/>
<keyword evidence="4" id="KW-1185">Reference proteome</keyword>
<dbReference type="GO" id="GO:0000287">
    <property type="term" value="F:magnesium ion binding"/>
    <property type="evidence" value="ECO:0007669"/>
    <property type="project" value="TreeGrafter"/>
</dbReference>
<feature type="region of interest" description="Disordered" evidence="1">
    <location>
        <begin position="370"/>
        <end position="397"/>
    </location>
</feature>
<dbReference type="STRING" id="1169540.A0A0G4EG42"/>
<feature type="chain" id="PRO_5005187716" evidence="2">
    <location>
        <begin position="40"/>
        <end position="397"/>
    </location>
</feature>
<dbReference type="SFLD" id="SFLDG01140">
    <property type="entry name" value="C2.B:_Phosphomannomutase_and_P"/>
    <property type="match status" value="1"/>
</dbReference>
<dbReference type="OrthoDB" id="27226at2759"/>
<dbReference type="PANTHER" id="PTHR10000">
    <property type="entry name" value="PHOSPHOSERINE PHOSPHATASE"/>
    <property type="match status" value="1"/>
</dbReference>
<dbReference type="PANTHER" id="PTHR10000:SF8">
    <property type="entry name" value="HAD SUPERFAMILY HYDROLASE-LIKE, TYPE 3"/>
    <property type="match status" value="1"/>
</dbReference>
<dbReference type="GO" id="GO:0016791">
    <property type="term" value="F:phosphatase activity"/>
    <property type="evidence" value="ECO:0007669"/>
    <property type="project" value="TreeGrafter"/>
</dbReference>
<dbReference type="GO" id="GO:0005829">
    <property type="term" value="C:cytosol"/>
    <property type="evidence" value="ECO:0007669"/>
    <property type="project" value="TreeGrafter"/>
</dbReference>
<dbReference type="InterPro" id="IPR036412">
    <property type="entry name" value="HAD-like_sf"/>
</dbReference>
<name>A0A0G4EG42_VITBC</name>
<reference evidence="3 4" key="1">
    <citation type="submission" date="2014-11" db="EMBL/GenBank/DDBJ databases">
        <authorList>
            <person name="Zhu J."/>
            <person name="Qi W."/>
            <person name="Song R."/>
        </authorList>
    </citation>
    <scope>NUCLEOTIDE SEQUENCE [LARGE SCALE GENOMIC DNA]</scope>
</reference>
<dbReference type="Gene3D" id="3.40.50.1000">
    <property type="entry name" value="HAD superfamily/HAD-like"/>
    <property type="match status" value="1"/>
</dbReference>
<dbReference type="InterPro" id="IPR023214">
    <property type="entry name" value="HAD_sf"/>
</dbReference>
<dbReference type="Proteomes" id="UP000041254">
    <property type="component" value="Unassembled WGS sequence"/>
</dbReference>
<dbReference type="SFLD" id="SFLDS00003">
    <property type="entry name" value="Haloacid_Dehalogenase"/>
    <property type="match status" value="1"/>
</dbReference>
<evidence type="ECO:0000313" key="4">
    <source>
        <dbReference type="Proteomes" id="UP000041254"/>
    </source>
</evidence>
<dbReference type="EMBL" id="CDMY01000217">
    <property type="protein sequence ID" value="CEL94356.1"/>
    <property type="molecule type" value="Genomic_DNA"/>
</dbReference>
<gene>
    <name evidence="3" type="ORF">Vbra_2022</name>
</gene>
<dbReference type="SUPFAM" id="SSF56784">
    <property type="entry name" value="HAD-like"/>
    <property type="match status" value="1"/>
</dbReference>
<dbReference type="PhylomeDB" id="A0A0G4EG42"/>
<evidence type="ECO:0000256" key="2">
    <source>
        <dbReference type="SAM" id="SignalP"/>
    </source>
</evidence>
<sequence>MKQDKAATEAASLPSSIVFAARHLLVILLSLLIPSSIRAFPHRHDCPPSASLRRPASRLSSLVRRHNTSLNDHSSGTSVIRAIATDFDGTFLNSSHGCSPANVWAYREAMRRGYAIFPATGRSRPGAFNAMGQVLGEELRREGSPGVYLNGLLVYGPDGPNDLVFTRTMDAATSESVVEMCRSLEASFVAYSGDAILCEQRTHHTDRLATYKEPRPHPIGPLTDALRGRDTSRESSGTRGVRNGQGELLVNKFIILDEAERIDALRGWVEGRLAGKATITQALPTMLEILPLGASKGDGVRRLMEHMQMDLRHMLALGDAENDKEMLTLAGHSVATANAHASVRSVAQHLVSSNDQDGFSEALERLCGITQTPPPPSPAVEESRTTRSSRKVTTTLS</sequence>
<dbReference type="OMA" id="QVIFQAM"/>
<dbReference type="Pfam" id="PF08282">
    <property type="entry name" value="Hydrolase_3"/>
    <property type="match status" value="1"/>
</dbReference>
<dbReference type="AlphaFoldDB" id="A0A0G4EG42"/>
<protein>
    <submittedName>
        <fullName evidence="3">Uncharacterized protein</fullName>
    </submittedName>
</protein>
<dbReference type="InterPro" id="IPR006379">
    <property type="entry name" value="HAD-SF_hydro_IIB"/>
</dbReference>
<organism evidence="3 4">
    <name type="scientific">Vitrella brassicaformis (strain CCMP3155)</name>
    <dbReference type="NCBI Taxonomy" id="1169540"/>
    <lineage>
        <taxon>Eukaryota</taxon>
        <taxon>Sar</taxon>
        <taxon>Alveolata</taxon>
        <taxon>Colpodellida</taxon>
        <taxon>Vitrellaceae</taxon>
        <taxon>Vitrella</taxon>
    </lineage>
</organism>